<evidence type="ECO:0000256" key="3">
    <source>
        <dbReference type="ARBA" id="ARBA00022722"/>
    </source>
</evidence>
<reference evidence="10 11" key="1">
    <citation type="submission" date="2018-10" db="EMBL/GenBank/DDBJ databases">
        <title>Isolation from soil.</title>
        <authorList>
            <person name="Hu J."/>
        </authorList>
    </citation>
    <scope>NUCLEOTIDE SEQUENCE [LARGE SCALE GENOMIC DNA]</scope>
    <source>
        <strain evidence="10 11">NEAU-Ht49</strain>
    </source>
</reference>
<accession>A0A3M2M3H0</accession>
<dbReference type="InterPro" id="IPR036691">
    <property type="entry name" value="Endo/exonu/phosph_ase_sf"/>
</dbReference>
<dbReference type="GO" id="GO:0006302">
    <property type="term" value="P:double-strand break repair"/>
    <property type="evidence" value="ECO:0007669"/>
    <property type="project" value="TreeGrafter"/>
</dbReference>
<keyword evidence="5" id="KW-0227">DNA damage</keyword>
<dbReference type="OrthoDB" id="9787701at2"/>
<evidence type="ECO:0000256" key="8">
    <source>
        <dbReference type="ARBA" id="ARBA00023204"/>
    </source>
</evidence>
<dbReference type="PANTHER" id="PTHR15822:SF4">
    <property type="entry name" value="TYROSYL-DNA PHOSPHODIESTERASE 2"/>
    <property type="match status" value="1"/>
</dbReference>
<dbReference type="GO" id="GO:0005737">
    <property type="term" value="C:cytoplasm"/>
    <property type="evidence" value="ECO:0007669"/>
    <property type="project" value="TreeGrafter"/>
</dbReference>
<dbReference type="EMBL" id="RFFG01000022">
    <property type="protein sequence ID" value="RMI43962.1"/>
    <property type="molecule type" value="Genomic_DNA"/>
</dbReference>
<dbReference type="Gene3D" id="3.60.10.10">
    <property type="entry name" value="Endonuclease/exonuclease/phosphatase"/>
    <property type="match status" value="1"/>
</dbReference>
<dbReference type="GO" id="GO:0003697">
    <property type="term" value="F:single-stranded DNA binding"/>
    <property type="evidence" value="ECO:0007669"/>
    <property type="project" value="TreeGrafter"/>
</dbReference>
<dbReference type="GO" id="GO:0004527">
    <property type="term" value="F:exonuclease activity"/>
    <property type="evidence" value="ECO:0007669"/>
    <property type="project" value="UniProtKB-KW"/>
</dbReference>
<evidence type="ECO:0000313" key="11">
    <source>
        <dbReference type="Proteomes" id="UP000282674"/>
    </source>
</evidence>
<sequence length="279" mass="30213">MAYDITEPYGPLIESTARVAVWNVWARFGPWRERERAILAVLDGADADVVVLLEAWETADDAQADRIGARLGLPHRVFRGLPDEMSPDGGLSGVAVLSRWPLSRLGEQRLGDQDGWDGGFAVFARADGPRGPLQVFGVTLGWKLGHSAQRQQQVRDLGAFVRKEADTQAPVVVAGDLNAAPDSDEVRMLTGRAAVGAPGLVFYDAWELAGDGTPGHTWCNANPWARPVLWPDRRIDYVLSAWPRGGGAGHPVRCDLLGTSPVEGVMASDHYGVVADLRY</sequence>
<gene>
    <name evidence="10" type="ORF">EBO15_14810</name>
</gene>
<protein>
    <submittedName>
        <fullName evidence="10">Endonuclease/exonuclease/phosphatase family protein</fullName>
    </submittedName>
</protein>
<keyword evidence="11" id="KW-1185">Reference proteome</keyword>
<comment type="cofactor">
    <cofactor evidence="2">
        <name>Mg(2+)</name>
        <dbReference type="ChEBI" id="CHEBI:18420"/>
    </cofactor>
</comment>
<keyword evidence="3" id="KW-0540">Nuclease</keyword>
<dbReference type="Proteomes" id="UP000282674">
    <property type="component" value="Unassembled WGS sequence"/>
</dbReference>
<evidence type="ECO:0000259" key="9">
    <source>
        <dbReference type="Pfam" id="PF03372"/>
    </source>
</evidence>
<evidence type="ECO:0000256" key="5">
    <source>
        <dbReference type="ARBA" id="ARBA00022763"/>
    </source>
</evidence>
<keyword evidence="8" id="KW-0234">DNA repair</keyword>
<dbReference type="PANTHER" id="PTHR15822">
    <property type="entry name" value="TRAF AND TNF RECEPTOR-ASSOCIATED PROTEIN"/>
    <property type="match status" value="1"/>
</dbReference>
<dbReference type="Pfam" id="PF03372">
    <property type="entry name" value="Exo_endo_phos"/>
    <property type="match status" value="1"/>
</dbReference>
<keyword evidence="10" id="KW-0255">Endonuclease</keyword>
<evidence type="ECO:0000256" key="7">
    <source>
        <dbReference type="ARBA" id="ARBA00022842"/>
    </source>
</evidence>
<keyword evidence="10" id="KW-0269">Exonuclease</keyword>
<name>A0A3M2M3H0_9ACTN</name>
<evidence type="ECO:0000256" key="1">
    <source>
        <dbReference type="ARBA" id="ARBA00001936"/>
    </source>
</evidence>
<evidence type="ECO:0000256" key="2">
    <source>
        <dbReference type="ARBA" id="ARBA00001946"/>
    </source>
</evidence>
<keyword evidence="4" id="KW-0479">Metal-binding</keyword>
<dbReference type="AlphaFoldDB" id="A0A3M2M3H0"/>
<dbReference type="SUPFAM" id="SSF56219">
    <property type="entry name" value="DNase I-like"/>
    <property type="match status" value="1"/>
</dbReference>
<comment type="cofactor">
    <cofactor evidence="1">
        <name>Mn(2+)</name>
        <dbReference type="ChEBI" id="CHEBI:29035"/>
    </cofactor>
</comment>
<dbReference type="RefSeq" id="WP_122194960.1">
    <property type="nucleotide sequence ID" value="NZ_JBHSKC010000035.1"/>
</dbReference>
<evidence type="ECO:0000256" key="4">
    <source>
        <dbReference type="ARBA" id="ARBA00022723"/>
    </source>
</evidence>
<dbReference type="InterPro" id="IPR005135">
    <property type="entry name" value="Endo/exonuclease/phosphatase"/>
</dbReference>
<dbReference type="GO" id="GO:0046872">
    <property type="term" value="F:metal ion binding"/>
    <property type="evidence" value="ECO:0007669"/>
    <property type="project" value="UniProtKB-KW"/>
</dbReference>
<dbReference type="GO" id="GO:0004519">
    <property type="term" value="F:endonuclease activity"/>
    <property type="evidence" value="ECO:0007669"/>
    <property type="project" value="UniProtKB-KW"/>
</dbReference>
<keyword evidence="6" id="KW-0378">Hydrolase</keyword>
<comment type="caution">
    <text evidence="10">The sequence shown here is derived from an EMBL/GenBank/DDBJ whole genome shotgun (WGS) entry which is preliminary data.</text>
</comment>
<dbReference type="GO" id="GO:0070260">
    <property type="term" value="F:5'-tyrosyl-DNA phosphodiesterase activity"/>
    <property type="evidence" value="ECO:0007669"/>
    <property type="project" value="TreeGrafter"/>
</dbReference>
<organism evidence="10 11">
    <name type="scientific">Actinomadura harenae</name>
    <dbReference type="NCBI Taxonomy" id="2483351"/>
    <lineage>
        <taxon>Bacteria</taxon>
        <taxon>Bacillati</taxon>
        <taxon>Actinomycetota</taxon>
        <taxon>Actinomycetes</taxon>
        <taxon>Streptosporangiales</taxon>
        <taxon>Thermomonosporaceae</taxon>
        <taxon>Actinomadura</taxon>
    </lineage>
</organism>
<proteinExistence type="predicted"/>
<feature type="domain" description="Endonuclease/exonuclease/phosphatase" evidence="9">
    <location>
        <begin position="21"/>
        <end position="270"/>
    </location>
</feature>
<dbReference type="InterPro" id="IPR051547">
    <property type="entry name" value="TDP2-like"/>
</dbReference>
<keyword evidence="7" id="KW-0460">Magnesium</keyword>
<evidence type="ECO:0000313" key="10">
    <source>
        <dbReference type="EMBL" id="RMI43962.1"/>
    </source>
</evidence>
<evidence type="ECO:0000256" key="6">
    <source>
        <dbReference type="ARBA" id="ARBA00022801"/>
    </source>
</evidence>